<dbReference type="EMBL" id="FMUS01000009">
    <property type="protein sequence ID" value="SCY50222.1"/>
    <property type="molecule type" value="Genomic_DNA"/>
</dbReference>
<protein>
    <submittedName>
        <fullName evidence="1">Uncharacterized protein</fullName>
    </submittedName>
</protein>
<dbReference type="AlphaFoldDB" id="A0A1G5GF73"/>
<accession>A0A1G5GF73</accession>
<reference evidence="1 2" key="1">
    <citation type="submission" date="2016-10" db="EMBL/GenBank/DDBJ databases">
        <authorList>
            <person name="de Groot N.N."/>
        </authorList>
    </citation>
    <scope>NUCLEOTIDE SEQUENCE [LARGE SCALE GENOMIC DNA]</scope>
    <source>
        <strain evidence="1 2">DSM 18978</strain>
    </source>
</reference>
<sequence>MGKCKTCNSEEVIFLHEKDKVKIECINGHIYYENYFEEGGSHQRSIGSIKLEDTLFPSQLQLYNKILLEIEKNKEFYKKALPNEKLTMLMKCCGGRDKDIYMIMKKIVEFEKNNN</sequence>
<organism evidence="1 2">
    <name type="scientific">Alkaliphilus peptidifermentans DSM 18978</name>
    <dbReference type="NCBI Taxonomy" id="1120976"/>
    <lineage>
        <taxon>Bacteria</taxon>
        <taxon>Bacillati</taxon>
        <taxon>Bacillota</taxon>
        <taxon>Clostridia</taxon>
        <taxon>Peptostreptococcales</taxon>
        <taxon>Natronincolaceae</taxon>
        <taxon>Alkaliphilus</taxon>
    </lineage>
</organism>
<evidence type="ECO:0000313" key="1">
    <source>
        <dbReference type="EMBL" id="SCY50222.1"/>
    </source>
</evidence>
<dbReference type="Proteomes" id="UP000198636">
    <property type="component" value="Unassembled WGS sequence"/>
</dbReference>
<proteinExistence type="predicted"/>
<gene>
    <name evidence="1" type="ORF">SAMN03080606_01669</name>
</gene>
<evidence type="ECO:0000313" key="2">
    <source>
        <dbReference type="Proteomes" id="UP000198636"/>
    </source>
</evidence>
<keyword evidence="2" id="KW-1185">Reference proteome</keyword>
<dbReference type="OrthoDB" id="1708198at2"/>
<dbReference type="STRING" id="1120976.SAMN03080606_01669"/>
<dbReference type="RefSeq" id="WP_091542201.1">
    <property type="nucleotide sequence ID" value="NZ_FMUS01000009.1"/>
</dbReference>
<name>A0A1G5GF73_9FIRM</name>